<evidence type="ECO:0000259" key="2">
    <source>
        <dbReference type="Pfam" id="PF07687"/>
    </source>
</evidence>
<dbReference type="InterPro" id="IPR002933">
    <property type="entry name" value="Peptidase_M20"/>
</dbReference>
<dbReference type="NCBIfam" id="TIGR01891">
    <property type="entry name" value="amidohydrolases"/>
    <property type="match status" value="1"/>
</dbReference>
<dbReference type="Gene3D" id="3.30.70.360">
    <property type="match status" value="1"/>
</dbReference>
<name>A0A381Q8V8_9ZZZZ</name>
<dbReference type="InterPro" id="IPR017439">
    <property type="entry name" value="Amidohydrolase"/>
</dbReference>
<dbReference type="GO" id="GO:0016787">
    <property type="term" value="F:hydrolase activity"/>
    <property type="evidence" value="ECO:0007669"/>
    <property type="project" value="UniProtKB-KW"/>
</dbReference>
<sequence length="394" mass="42354">VKDTFILKTQHLQDVMTGWRHDFHLHPELGFDEHRTSSKVADLLNDFGISVHRGIGGTGIVGILENGKSSRSIGLRADMDALPIEETGTCSYSSQQEGVMHACGHDGHTSMLLGAAKYLADNKNFEGRVVFVFQPNEEHGLGASAMIEGGLFERFDVDDVYGIHNIPGMPVGTFAMRTGPITASESLFEIKINAQGGHAALPHMGVDAIIVGTEIVQSLQTIVSRKLNPSLNGVVSVTEFITDGRRNVLPGNAILKGDARSLSPEINETIEARMRQIVAGISSAHGVNAEVHYETLFPSVINKSAPMIAAQRAASAIVGSAGVDADCEPKLFSEDFAHMAATRPGCFVLMGNGTEGKNSRPLHASNYDFNDEALSFGSSFWVQLVEQELSGRIE</sequence>
<reference evidence="3" key="1">
    <citation type="submission" date="2018-05" db="EMBL/GenBank/DDBJ databases">
        <authorList>
            <person name="Lanie J.A."/>
            <person name="Ng W.-L."/>
            <person name="Kazmierczak K.M."/>
            <person name="Andrzejewski T.M."/>
            <person name="Davidsen T.M."/>
            <person name="Wayne K.J."/>
            <person name="Tettelin H."/>
            <person name="Glass J.I."/>
            <person name="Rusch D."/>
            <person name="Podicherti R."/>
            <person name="Tsui H.-C.T."/>
            <person name="Winkler M.E."/>
        </authorList>
    </citation>
    <scope>NUCLEOTIDE SEQUENCE</scope>
</reference>
<dbReference type="SUPFAM" id="SSF53187">
    <property type="entry name" value="Zn-dependent exopeptidases"/>
    <property type="match status" value="1"/>
</dbReference>
<organism evidence="3">
    <name type="scientific">marine metagenome</name>
    <dbReference type="NCBI Taxonomy" id="408172"/>
    <lineage>
        <taxon>unclassified sequences</taxon>
        <taxon>metagenomes</taxon>
        <taxon>ecological metagenomes</taxon>
    </lineage>
</organism>
<feature type="domain" description="Peptidase M20 dimerisation" evidence="2">
    <location>
        <begin position="188"/>
        <end position="279"/>
    </location>
</feature>
<dbReference type="SUPFAM" id="SSF55031">
    <property type="entry name" value="Bacterial exopeptidase dimerisation domain"/>
    <property type="match status" value="1"/>
</dbReference>
<evidence type="ECO:0000313" key="3">
    <source>
        <dbReference type="EMBL" id="SUZ75378.1"/>
    </source>
</evidence>
<dbReference type="PIRSF" id="PIRSF005962">
    <property type="entry name" value="Pept_M20D_amidohydro"/>
    <property type="match status" value="1"/>
</dbReference>
<dbReference type="InterPro" id="IPR011650">
    <property type="entry name" value="Peptidase_M20_dimer"/>
</dbReference>
<dbReference type="PANTHER" id="PTHR11014">
    <property type="entry name" value="PEPTIDASE M20 FAMILY MEMBER"/>
    <property type="match status" value="1"/>
</dbReference>
<keyword evidence="1" id="KW-0378">Hydrolase</keyword>
<dbReference type="FunFam" id="3.30.70.360:FF:000001">
    <property type="entry name" value="N-acetyldiaminopimelate deacetylase"/>
    <property type="match status" value="1"/>
</dbReference>
<protein>
    <recommendedName>
        <fullName evidence="2">Peptidase M20 dimerisation domain-containing protein</fullName>
    </recommendedName>
</protein>
<dbReference type="Gene3D" id="3.40.630.10">
    <property type="entry name" value="Zn peptidases"/>
    <property type="match status" value="1"/>
</dbReference>
<accession>A0A381Q8V8</accession>
<evidence type="ECO:0000256" key="1">
    <source>
        <dbReference type="ARBA" id="ARBA00022801"/>
    </source>
</evidence>
<feature type="non-terminal residue" evidence="3">
    <location>
        <position position="1"/>
    </location>
</feature>
<proteinExistence type="predicted"/>
<dbReference type="PANTHER" id="PTHR11014:SF63">
    <property type="entry name" value="METALLOPEPTIDASE, PUTATIVE (AFU_ORTHOLOGUE AFUA_6G09600)-RELATED"/>
    <property type="match status" value="1"/>
</dbReference>
<dbReference type="Pfam" id="PF07687">
    <property type="entry name" value="M20_dimer"/>
    <property type="match status" value="1"/>
</dbReference>
<dbReference type="InterPro" id="IPR036264">
    <property type="entry name" value="Bact_exopeptidase_dim_dom"/>
</dbReference>
<dbReference type="EMBL" id="UINC01001243">
    <property type="protein sequence ID" value="SUZ75378.1"/>
    <property type="molecule type" value="Genomic_DNA"/>
</dbReference>
<gene>
    <name evidence="3" type="ORF">METZ01_LOCUS28232</name>
</gene>
<dbReference type="AlphaFoldDB" id="A0A381Q8V8"/>
<dbReference type="Pfam" id="PF01546">
    <property type="entry name" value="Peptidase_M20"/>
    <property type="match status" value="1"/>
</dbReference>